<dbReference type="FunFam" id="3.30.110.10:FF:000001">
    <property type="entry name" value="Translation initiation factor IF-3"/>
    <property type="match status" value="1"/>
</dbReference>
<dbReference type="AlphaFoldDB" id="A0A381SVE2"/>
<dbReference type="SUPFAM" id="SSF54364">
    <property type="entry name" value="Translation initiation factor IF3, N-terminal domain"/>
    <property type="match status" value="1"/>
</dbReference>
<evidence type="ECO:0000256" key="2">
    <source>
        <dbReference type="ARBA" id="ARBA00022540"/>
    </source>
</evidence>
<dbReference type="PANTHER" id="PTHR10938:SF0">
    <property type="entry name" value="TRANSLATION INITIATION FACTOR IF-3, MITOCHONDRIAL"/>
    <property type="match status" value="1"/>
</dbReference>
<feature type="domain" description="Translation initiation factor 3 N-terminal" evidence="5">
    <location>
        <begin position="2"/>
        <end position="45"/>
    </location>
</feature>
<feature type="non-terminal residue" evidence="6">
    <location>
        <position position="1"/>
    </location>
</feature>
<keyword evidence="3" id="KW-0648">Protein biosynthesis</keyword>
<dbReference type="GO" id="GO:0003743">
    <property type="term" value="F:translation initiation factor activity"/>
    <property type="evidence" value="ECO:0007669"/>
    <property type="project" value="UniProtKB-KW"/>
</dbReference>
<feature type="domain" description="Translation initiation factor 3 C-terminal" evidence="4">
    <location>
        <begin position="55"/>
        <end position="138"/>
    </location>
</feature>
<sequence>VALEDALKRAEDVGLDLMEVSPNTKPPVCRIVNFGKLKYEKKKKIQISKKKQHVIKVKEIRLRPKIGDHDFDTKVNNMGRKFLQEGFKLKVTIMFRGREMSRIDLGEDLLNRVADALEDIAEPEGKTDLEGRRISVYFTAF</sequence>
<evidence type="ECO:0000256" key="3">
    <source>
        <dbReference type="ARBA" id="ARBA00022917"/>
    </source>
</evidence>
<dbReference type="Gene3D" id="3.10.20.80">
    <property type="entry name" value="Translation initiation factor 3 (IF-3), N-terminal domain"/>
    <property type="match status" value="1"/>
</dbReference>
<dbReference type="InterPro" id="IPR036788">
    <property type="entry name" value="T_IF-3_C_sf"/>
</dbReference>
<dbReference type="PROSITE" id="PS00938">
    <property type="entry name" value="IF3"/>
    <property type="match status" value="1"/>
</dbReference>
<organism evidence="6">
    <name type="scientific">marine metagenome</name>
    <dbReference type="NCBI Taxonomy" id="408172"/>
    <lineage>
        <taxon>unclassified sequences</taxon>
        <taxon>metagenomes</taxon>
        <taxon>ecological metagenomes</taxon>
    </lineage>
</organism>
<dbReference type="Pfam" id="PF05198">
    <property type="entry name" value="IF3_N"/>
    <property type="match status" value="1"/>
</dbReference>
<reference evidence="6" key="1">
    <citation type="submission" date="2018-05" db="EMBL/GenBank/DDBJ databases">
        <authorList>
            <person name="Lanie J.A."/>
            <person name="Ng W.-L."/>
            <person name="Kazmierczak K.M."/>
            <person name="Andrzejewski T.M."/>
            <person name="Davidsen T.M."/>
            <person name="Wayne K.J."/>
            <person name="Tettelin H."/>
            <person name="Glass J.I."/>
            <person name="Rusch D."/>
            <person name="Podicherti R."/>
            <person name="Tsui H.-C.T."/>
            <person name="Winkler M.E."/>
        </authorList>
    </citation>
    <scope>NUCLEOTIDE SEQUENCE</scope>
</reference>
<evidence type="ECO:0000313" key="6">
    <source>
        <dbReference type="EMBL" id="SVA07936.1"/>
    </source>
</evidence>
<dbReference type="GO" id="GO:0016020">
    <property type="term" value="C:membrane"/>
    <property type="evidence" value="ECO:0007669"/>
    <property type="project" value="TreeGrafter"/>
</dbReference>
<dbReference type="PANTHER" id="PTHR10938">
    <property type="entry name" value="TRANSLATION INITIATION FACTOR IF-3"/>
    <property type="match status" value="1"/>
</dbReference>
<dbReference type="InterPro" id="IPR019813">
    <property type="entry name" value="Translation_initiation_fac3_CS"/>
</dbReference>
<dbReference type="SUPFAM" id="SSF55200">
    <property type="entry name" value="Translation initiation factor IF3, C-terminal domain"/>
    <property type="match status" value="1"/>
</dbReference>
<dbReference type="InterPro" id="IPR001288">
    <property type="entry name" value="Translation_initiation_fac_3"/>
</dbReference>
<dbReference type="InterPro" id="IPR019814">
    <property type="entry name" value="Translation_initiation_fac_3_N"/>
</dbReference>
<dbReference type="GO" id="GO:0043022">
    <property type="term" value="F:ribosome binding"/>
    <property type="evidence" value="ECO:0007669"/>
    <property type="project" value="TreeGrafter"/>
</dbReference>
<dbReference type="EMBL" id="UINC01003624">
    <property type="protein sequence ID" value="SVA07936.1"/>
    <property type="molecule type" value="Genomic_DNA"/>
</dbReference>
<protein>
    <recommendedName>
        <fullName evidence="7">Translation initiation factor IF-3</fullName>
    </recommendedName>
</protein>
<keyword evidence="2" id="KW-0396">Initiation factor</keyword>
<evidence type="ECO:0000259" key="4">
    <source>
        <dbReference type="Pfam" id="PF00707"/>
    </source>
</evidence>
<accession>A0A381SVE2</accession>
<gene>
    <name evidence="6" type="ORF">METZ01_LOCUS60790</name>
</gene>
<dbReference type="GO" id="GO:0032790">
    <property type="term" value="P:ribosome disassembly"/>
    <property type="evidence" value="ECO:0007669"/>
    <property type="project" value="TreeGrafter"/>
</dbReference>
<dbReference type="NCBIfam" id="TIGR00168">
    <property type="entry name" value="infC"/>
    <property type="match status" value="1"/>
</dbReference>
<name>A0A381SVE2_9ZZZZ</name>
<evidence type="ECO:0000256" key="1">
    <source>
        <dbReference type="ARBA" id="ARBA00005439"/>
    </source>
</evidence>
<dbReference type="GO" id="GO:0005829">
    <property type="term" value="C:cytosol"/>
    <property type="evidence" value="ECO:0007669"/>
    <property type="project" value="TreeGrafter"/>
</dbReference>
<dbReference type="Pfam" id="PF00707">
    <property type="entry name" value="IF3_C"/>
    <property type="match status" value="1"/>
</dbReference>
<comment type="similarity">
    <text evidence="1">Belongs to the IF-3 family.</text>
</comment>
<dbReference type="Gene3D" id="3.30.110.10">
    <property type="entry name" value="Translation initiation factor 3 (IF-3), C-terminal domain"/>
    <property type="match status" value="1"/>
</dbReference>
<proteinExistence type="inferred from homology"/>
<dbReference type="InterPro" id="IPR036787">
    <property type="entry name" value="T_IF-3_N_sf"/>
</dbReference>
<evidence type="ECO:0000259" key="5">
    <source>
        <dbReference type="Pfam" id="PF05198"/>
    </source>
</evidence>
<dbReference type="InterPro" id="IPR019815">
    <property type="entry name" value="Translation_initiation_fac_3_C"/>
</dbReference>
<evidence type="ECO:0008006" key="7">
    <source>
        <dbReference type="Google" id="ProtNLM"/>
    </source>
</evidence>